<feature type="transmembrane region" description="Helical" evidence="1">
    <location>
        <begin position="21"/>
        <end position="40"/>
    </location>
</feature>
<evidence type="ECO:0000256" key="1">
    <source>
        <dbReference type="SAM" id="Phobius"/>
    </source>
</evidence>
<organism evidence="2 3">
    <name type="scientific">Aliterella atlantica CENA595</name>
    <dbReference type="NCBI Taxonomy" id="1618023"/>
    <lineage>
        <taxon>Bacteria</taxon>
        <taxon>Bacillati</taxon>
        <taxon>Cyanobacteriota</taxon>
        <taxon>Cyanophyceae</taxon>
        <taxon>Chroococcidiopsidales</taxon>
        <taxon>Aliterellaceae</taxon>
        <taxon>Aliterella</taxon>
    </lineage>
</organism>
<accession>A0A0D8ZQG3</accession>
<name>A0A0D8ZQG3_9CYAN</name>
<evidence type="ECO:0000313" key="3">
    <source>
        <dbReference type="Proteomes" id="UP000032452"/>
    </source>
</evidence>
<keyword evidence="1" id="KW-0812">Transmembrane</keyword>
<keyword evidence="1" id="KW-1133">Transmembrane helix</keyword>
<dbReference type="GO" id="GO:0005886">
    <property type="term" value="C:plasma membrane"/>
    <property type="evidence" value="ECO:0007669"/>
    <property type="project" value="TreeGrafter"/>
</dbReference>
<feature type="transmembrane region" description="Helical" evidence="1">
    <location>
        <begin position="128"/>
        <end position="148"/>
    </location>
</feature>
<dbReference type="OrthoDB" id="571957at2"/>
<dbReference type="AlphaFoldDB" id="A0A0D8ZQG3"/>
<dbReference type="STRING" id="1618023.UH38_14845"/>
<dbReference type="Proteomes" id="UP000032452">
    <property type="component" value="Unassembled WGS sequence"/>
</dbReference>
<dbReference type="Pfam" id="PF03729">
    <property type="entry name" value="DUF308"/>
    <property type="match status" value="1"/>
</dbReference>
<feature type="transmembrane region" description="Helical" evidence="1">
    <location>
        <begin position="154"/>
        <end position="171"/>
    </location>
</feature>
<feature type="transmembrane region" description="Helical" evidence="1">
    <location>
        <begin position="73"/>
        <end position="92"/>
    </location>
</feature>
<gene>
    <name evidence="2" type="ORF">UH38_14845</name>
</gene>
<comment type="caution">
    <text evidence="2">The sequence shown here is derived from an EMBL/GenBank/DDBJ whole genome shotgun (WGS) entry which is preliminary data.</text>
</comment>
<dbReference type="PANTHER" id="PTHR34989">
    <property type="entry name" value="PROTEIN HDED"/>
    <property type="match status" value="1"/>
</dbReference>
<dbReference type="InterPro" id="IPR052712">
    <property type="entry name" value="Acid_resist_chaperone_HdeD"/>
</dbReference>
<sequence>MRVEDPEVRDRERTGGSGTEIVVGVLLVILGLIAIARPLYATIASTMVFGWLFIFAGIAQIVYAFGSKGAGQVIWKVLLGVLYLGAGIIVLSNVLGGAIALTLILGITIFAQGVLQTILAFQIRPARSWGWVLFGGILAIILGILLWSQWPFNAPWLIGTWVGIVLLFDGIRMITLGSLPRYNQP</sequence>
<reference evidence="2 3" key="1">
    <citation type="submission" date="2015-02" db="EMBL/GenBank/DDBJ databases">
        <title>Draft genome of a novel marine cyanobacterium (Chroococcales) isolated from South Atlantic Ocean.</title>
        <authorList>
            <person name="Rigonato J."/>
            <person name="Alvarenga D.O."/>
            <person name="Branco L.H."/>
            <person name="Varani A.M."/>
            <person name="Brandini F.P."/>
            <person name="Fiore M.F."/>
        </authorList>
    </citation>
    <scope>NUCLEOTIDE SEQUENCE [LARGE SCALE GENOMIC DNA]</scope>
    <source>
        <strain evidence="2 3">CENA595</strain>
    </source>
</reference>
<dbReference type="InterPro" id="IPR005325">
    <property type="entry name" value="DUF308_memb"/>
</dbReference>
<protein>
    <recommendedName>
        <fullName evidence="4">HdeD protein</fullName>
    </recommendedName>
</protein>
<dbReference type="EMBL" id="JYON01000015">
    <property type="protein sequence ID" value="KJH71058.1"/>
    <property type="molecule type" value="Genomic_DNA"/>
</dbReference>
<feature type="transmembrane region" description="Helical" evidence="1">
    <location>
        <begin position="98"/>
        <end position="121"/>
    </location>
</feature>
<feature type="transmembrane region" description="Helical" evidence="1">
    <location>
        <begin position="46"/>
        <end position="66"/>
    </location>
</feature>
<proteinExistence type="predicted"/>
<dbReference type="PATRIC" id="fig|1618023.3.peg.5367"/>
<keyword evidence="1" id="KW-0472">Membrane</keyword>
<evidence type="ECO:0008006" key="4">
    <source>
        <dbReference type="Google" id="ProtNLM"/>
    </source>
</evidence>
<dbReference type="RefSeq" id="WP_045055444.1">
    <property type="nucleotide sequence ID" value="NZ_CAWMDP010000060.1"/>
</dbReference>
<keyword evidence="3" id="KW-1185">Reference proteome</keyword>
<dbReference type="PANTHER" id="PTHR34989:SF1">
    <property type="entry name" value="PROTEIN HDED"/>
    <property type="match status" value="1"/>
</dbReference>
<evidence type="ECO:0000313" key="2">
    <source>
        <dbReference type="EMBL" id="KJH71058.1"/>
    </source>
</evidence>